<accession>A0A7S9LUG6</accession>
<protein>
    <submittedName>
        <fullName evidence="1">YdeI/OmpD-associated family protein</fullName>
    </submittedName>
</protein>
<name>A0A7S9LUG6_9RHOB</name>
<dbReference type="AlphaFoldDB" id="A0A7S9LUG6"/>
<dbReference type="KEGG" id="poz:I0K15_07465"/>
<reference evidence="1 2" key="1">
    <citation type="submission" date="2020-11" db="EMBL/GenBank/DDBJ databases">
        <title>Description of Pontivivens ytuae sp. nov. isolated from deep sea sediment of Mariana Trench.</title>
        <authorList>
            <person name="Wang Z."/>
            <person name="Sun Q.-L."/>
            <person name="Xu X.-D."/>
            <person name="Tang Y.-Z."/>
            <person name="Zhang J."/>
        </authorList>
    </citation>
    <scope>NUCLEOTIDE SEQUENCE [LARGE SCALE GENOMIC DNA]</scope>
    <source>
        <strain evidence="1 2">MT2928</strain>
    </source>
</reference>
<dbReference type="Pfam" id="PF13376">
    <property type="entry name" value="OmdA"/>
    <property type="match status" value="1"/>
</dbReference>
<evidence type="ECO:0000313" key="2">
    <source>
        <dbReference type="Proteomes" id="UP000594800"/>
    </source>
</evidence>
<organism evidence="1 2">
    <name type="scientific">Pontivivens ytuae</name>
    <dbReference type="NCBI Taxonomy" id="2789856"/>
    <lineage>
        <taxon>Bacteria</taxon>
        <taxon>Pseudomonadati</taxon>
        <taxon>Pseudomonadota</taxon>
        <taxon>Alphaproteobacteria</taxon>
        <taxon>Rhodobacterales</taxon>
        <taxon>Paracoccaceae</taxon>
        <taxon>Pontivivens</taxon>
    </lineage>
</organism>
<dbReference type="RefSeq" id="WP_196104818.1">
    <property type="nucleotide sequence ID" value="NZ_CP064942.1"/>
</dbReference>
<proteinExistence type="predicted"/>
<dbReference type="Proteomes" id="UP000594800">
    <property type="component" value="Chromosome"/>
</dbReference>
<dbReference type="EMBL" id="CP064942">
    <property type="protein sequence ID" value="QPH55562.1"/>
    <property type="molecule type" value="Genomic_DNA"/>
</dbReference>
<evidence type="ECO:0000313" key="1">
    <source>
        <dbReference type="EMBL" id="QPH55562.1"/>
    </source>
</evidence>
<sequence>MPRAADLKEVDIRSRADWRDWLLAHHQQTESIWLVRWKKHTAHHVEHDEIVEEALCWGWIDSAVRKKDDDRSLLLLSPRKPTSAWSAVNKAHVARAEAAGRMQPPGRALIEAAKANGMWNFLDDVERLEVPEDLAAAFTAHPPAAEEWEAFPRSAKRGILEWIKTAKRAETRAKRIAETATLAAKGERANQFR</sequence>
<gene>
    <name evidence="1" type="ORF">I0K15_07465</name>
</gene>
<keyword evidence="2" id="KW-1185">Reference proteome</keyword>